<protein>
    <submittedName>
        <fullName evidence="3">TfoX N-terminal domain protein</fullName>
    </submittedName>
</protein>
<reference evidence="3" key="1">
    <citation type="submission" date="2009-02" db="EMBL/GenBank/DDBJ databases">
        <authorList>
            <person name="Fulton L."/>
            <person name="Clifton S."/>
            <person name="Fulton B."/>
            <person name="Xu J."/>
            <person name="Minx P."/>
            <person name="Pepin K.H."/>
            <person name="Johnson M."/>
            <person name="Bhonagiri V."/>
            <person name="Nash W.E."/>
            <person name="Mardis E.R."/>
            <person name="Wilson R.K."/>
        </authorList>
    </citation>
    <scope>NUCLEOTIDE SEQUENCE [LARGE SCALE GENOMIC DNA]</scope>
    <source>
        <strain evidence="3">DSM 15053</strain>
    </source>
</reference>
<gene>
    <name evidence="3" type="ORF">CLOHYLEM_07573</name>
</gene>
<feature type="region of interest" description="Disordered" evidence="1">
    <location>
        <begin position="99"/>
        <end position="124"/>
    </location>
</feature>
<organism evidence="3 4">
    <name type="scientific">[Clostridium] hylemonae DSM 15053</name>
    <dbReference type="NCBI Taxonomy" id="553973"/>
    <lineage>
        <taxon>Bacteria</taxon>
        <taxon>Bacillati</taxon>
        <taxon>Bacillota</taxon>
        <taxon>Clostridia</taxon>
        <taxon>Lachnospirales</taxon>
        <taxon>Lachnospiraceae</taxon>
    </lineage>
</organism>
<reference evidence="3" key="2">
    <citation type="submission" date="2013-06" db="EMBL/GenBank/DDBJ databases">
        <title>Draft genome sequence of Clostridium hylemonae (DSM 15053).</title>
        <authorList>
            <person name="Sudarsanam P."/>
            <person name="Ley R."/>
            <person name="Guruge J."/>
            <person name="Turnbaugh P.J."/>
            <person name="Mahowald M."/>
            <person name="Liep D."/>
            <person name="Gordon J."/>
        </authorList>
    </citation>
    <scope>NUCLEOTIDE SEQUENCE</scope>
    <source>
        <strain evidence="3">DSM 15053</strain>
    </source>
</reference>
<dbReference type="Gene3D" id="3.30.1460.30">
    <property type="entry name" value="YgaC/TfoX-N like chaperone"/>
    <property type="match status" value="1"/>
</dbReference>
<keyword evidence="4" id="KW-1185">Reference proteome</keyword>
<dbReference type="Proteomes" id="UP000004893">
    <property type="component" value="Unassembled WGS sequence"/>
</dbReference>
<dbReference type="AlphaFoldDB" id="C0C636"/>
<feature type="compositionally biased region" description="Basic residues" evidence="1">
    <location>
        <begin position="104"/>
        <end position="115"/>
    </location>
</feature>
<dbReference type="Pfam" id="PF04993">
    <property type="entry name" value="TfoX_N"/>
    <property type="match status" value="1"/>
</dbReference>
<evidence type="ECO:0000256" key="1">
    <source>
        <dbReference type="SAM" id="MobiDB-lite"/>
    </source>
</evidence>
<evidence type="ECO:0000313" key="4">
    <source>
        <dbReference type="Proteomes" id="UP000004893"/>
    </source>
</evidence>
<comment type="caution">
    <text evidence="3">The sequence shown here is derived from an EMBL/GenBank/DDBJ whole genome shotgun (WGS) entry which is preliminary data.</text>
</comment>
<dbReference type="eggNOG" id="COG3070">
    <property type="taxonomic scope" value="Bacteria"/>
</dbReference>
<evidence type="ECO:0000313" key="3">
    <source>
        <dbReference type="EMBL" id="EEG72570.1"/>
    </source>
</evidence>
<dbReference type="SUPFAM" id="SSF159894">
    <property type="entry name" value="YgaC/TfoX-N like"/>
    <property type="match status" value="1"/>
</dbReference>
<evidence type="ECO:0000259" key="2">
    <source>
        <dbReference type="Pfam" id="PF04993"/>
    </source>
</evidence>
<dbReference type="InterPro" id="IPR007076">
    <property type="entry name" value="TfoX_N"/>
</dbReference>
<feature type="domain" description="TfoX N-terminal" evidence="2">
    <location>
        <begin position="15"/>
        <end position="97"/>
    </location>
</feature>
<dbReference type="STRING" id="553973.CLOHYLEM_07573"/>
<proteinExistence type="predicted"/>
<accession>C0C636</accession>
<dbReference type="EMBL" id="ABYI02000041">
    <property type="protein sequence ID" value="EEG72570.1"/>
    <property type="molecule type" value="Genomic_DNA"/>
</dbReference>
<sequence length="124" mass="14121">MHMASSREFVEYVADQLLGAGEITYRKMFGEYGMYCDGKIVALICQDQLFIKITEAGRNAWPGLEEAPPYEGAKPYFLIEELDERERLCTLVKETYRELPAPGPKKKRAERKKNGKEKDGKAGL</sequence>
<name>C0C636_9FIRM</name>
<dbReference type="HOGENOM" id="CLU_151771_0_0_9"/>